<feature type="region of interest" description="Disordered" evidence="2">
    <location>
        <begin position="223"/>
        <end position="254"/>
    </location>
</feature>
<dbReference type="Pfam" id="PF03629">
    <property type="entry name" value="SASA"/>
    <property type="match status" value="1"/>
</dbReference>
<dbReference type="GO" id="GO:0005975">
    <property type="term" value="P:carbohydrate metabolic process"/>
    <property type="evidence" value="ECO:0007669"/>
    <property type="project" value="TreeGrafter"/>
</dbReference>
<dbReference type="OrthoDB" id="193339at2759"/>
<keyword evidence="1" id="KW-0378">Hydrolase</keyword>
<dbReference type="InParanoid" id="A0A1E7F4M0"/>
<dbReference type="SUPFAM" id="SSF52266">
    <property type="entry name" value="SGNH hydrolase"/>
    <property type="match status" value="1"/>
</dbReference>
<name>A0A1E7F4M0_9STRA</name>
<sequence>MVLQRGPLSARIWGWADPGANVSIALYSQKTTTNVFVIADQQDGSWNTMLPPQPAGSDHKIHITDGQSYIDLEDIAFGDVYLCSGQSNMEFSMPGVFNATAEIEDSINYPNIRLATVQKVLSDDPQDDVPSKASNYTWTRSSPTAMSIHETFGYYSAACYFFGRELHKALDYEVPIGLVTSSWGGQKIETFSSPEALADRTCGGTRPLYDVYDVNSENNATSSIYNHNVHDDTGNGITGDAPKDDDNDLDGDSDGPKSMQIWNAMIHPLINMRFTGAIWYQGEANDSDQNSYACRFPAMITDWRNKFDLPDLSFFFVQLAADHNRDTWPNFRAAQLAATQLPRVGFATAIDIGDRSSPHNSIHPRRKQEVGRRLALSVRSIEYDERGGLIYTGPTLAGVQFSPECCVDSSITLIRLSFSPGTADNLHVHGSPECKSCCSNLPFQVLNGDGNWTRVDDGSIEKSEIILSSRSGPVFGIRYAWEPYPQCLIYNGWGGPDDHTGLPSAPWEWCAYPSGDPTWSGNGCRVPTEARRYHIQRGLTETK</sequence>
<proteinExistence type="predicted"/>
<dbReference type="InterPro" id="IPR005181">
    <property type="entry name" value="SASA"/>
</dbReference>
<evidence type="ECO:0000313" key="5">
    <source>
        <dbReference type="Proteomes" id="UP000095751"/>
    </source>
</evidence>
<keyword evidence="5" id="KW-1185">Reference proteome</keyword>
<gene>
    <name evidence="4" type="ORF">FRACYDRAFT_262908</name>
</gene>
<dbReference type="EMBL" id="KV784363">
    <property type="protein sequence ID" value="OEU13086.1"/>
    <property type="molecule type" value="Genomic_DNA"/>
</dbReference>
<protein>
    <submittedName>
        <fullName evidence="4">DUF303-domain-containing protein</fullName>
    </submittedName>
</protein>
<dbReference type="PANTHER" id="PTHR22901:SF0">
    <property type="entry name" value="SIALATE O-ACETYLESTERASE"/>
    <property type="match status" value="1"/>
</dbReference>
<dbReference type="KEGG" id="fcy:FRACYDRAFT_262908"/>
<evidence type="ECO:0000256" key="1">
    <source>
        <dbReference type="ARBA" id="ARBA00022801"/>
    </source>
</evidence>
<evidence type="ECO:0000256" key="2">
    <source>
        <dbReference type="SAM" id="MobiDB-lite"/>
    </source>
</evidence>
<dbReference type="GO" id="GO:0001681">
    <property type="term" value="F:sialate O-acetylesterase activity"/>
    <property type="evidence" value="ECO:0007669"/>
    <property type="project" value="InterPro"/>
</dbReference>
<feature type="compositionally biased region" description="Acidic residues" evidence="2">
    <location>
        <begin position="243"/>
        <end position="253"/>
    </location>
</feature>
<evidence type="ECO:0000313" key="4">
    <source>
        <dbReference type="EMBL" id="OEU13086.1"/>
    </source>
</evidence>
<dbReference type="InterPro" id="IPR039329">
    <property type="entry name" value="SIAE"/>
</dbReference>
<dbReference type="Gene3D" id="3.40.50.1110">
    <property type="entry name" value="SGNH hydrolase"/>
    <property type="match status" value="1"/>
</dbReference>
<dbReference type="PANTHER" id="PTHR22901">
    <property type="entry name" value="SIALATE O-ACETYLESTERASE"/>
    <property type="match status" value="1"/>
</dbReference>
<dbReference type="AlphaFoldDB" id="A0A1E7F4M0"/>
<reference evidence="4 5" key="1">
    <citation type="submission" date="2016-09" db="EMBL/GenBank/DDBJ databases">
        <title>Extensive genetic diversity and differential bi-allelic expression allows diatom success in the polar Southern Ocean.</title>
        <authorList>
            <consortium name="DOE Joint Genome Institute"/>
            <person name="Mock T."/>
            <person name="Otillar R.P."/>
            <person name="Strauss J."/>
            <person name="Dupont C."/>
            <person name="Frickenhaus S."/>
            <person name="Maumus F."/>
            <person name="Mcmullan M."/>
            <person name="Sanges R."/>
            <person name="Schmutz J."/>
            <person name="Toseland A."/>
            <person name="Valas R."/>
            <person name="Veluchamy A."/>
            <person name="Ward B.J."/>
            <person name="Allen A."/>
            <person name="Barry K."/>
            <person name="Falciatore A."/>
            <person name="Ferrante M."/>
            <person name="Fortunato A.E."/>
            <person name="Gloeckner G."/>
            <person name="Gruber A."/>
            <person name="Hipkin R."/>
            <person name="Janech M."/>
            <person name="Kroth P."/>
            <person name="Leese F."/>
            <person name="Lindquist E."/>
            <person name="Lyon B.R."/>
            <person name="Martin J."/>
            <person name="Mayer C."/>
            <person name="Parker M."/>
            <person name="Quesneville H."/>
            <person name="Raymond J."/>
            <person name="Uhlig C."/>
            <person name="Valentin K.U."/>
            <person name="Worden A.Z."/>
            <person name="Armbrust E.V."/>
            <person name="Bowler C."/>
            <person name="Green B."/>
            <person name="Moulton V."/>
            <person name="Van Oosterhout C."/>
            <person name="Grigoriev I."/>
        </authorList>
    </citation>
    <scope>NUCLEOTIDE SEQUENCE [LARGE SCALE GENOMIC DNA]</scope>
    <source>
        <strain evidence="4 5">CCMP1102</strain>
    </source>
</reference>
<organism evidence="4 5">
    <name type="scientific">Fragilariopsis cylindrus CCMP1102</name>
    <dbReference type="NCBI Taxonomy" id="635003"/>
    <lineage>
        <taxon>Eukaryota</taxon>
        <taxon>Sar</taxon>
        <taxon>Stramenopiles</taxon>
        <taxon>Ochrophyta</taxon>
        <taxon>Bacillariophyta</taxon>
        <taxon>Bacillariophyceae</taxon>
        <taxon>Bacillariophycidae</taxon>
        <taxon>Bacillariales</taxon>
        <taxon>Bacillariaceae</taxon>
        <taxon>Fragilariopsis</taxon>
    </lineage>
</organism>
<accession>A0A1E7F4M0</accession>
<dbReference type="Proteomes" id="UP000095751">
    <property type="component" value="Unassembled WGS sequence"/>
</dbReference>
<dbReference type="InterPro" id="IPR036514">
    <property type="entry name" value="SGNH_hydro_sf"/>
</dbReference>
<feature type="domain" description="Sialate O-acetylesterase" evidence="3">
    <location>
        <begin position="273"/>
        <end position="376"/>
    </location>
</feature>
<evidence type="ECO:0000259" key="3">
    <source>
        <dbReference type="Pfam" id="PF03629"/>
    </source>
</evidence>